<keyword evidence="2" id="KW-0560">Oxidoreductase</keyword>
<dbReference type="OrthoDB" id="4523082at2"/>
<feature type="compositionally biased region" description="Low complexity" evidence="4">
    <location>
        <begin position="279"/>
        <end position="296"/>
    </location>
</feature>
<dbReference type="Pfam" id="PF00106">
    <property type="entry name" value="adh_short"/>
    <property type="match status" value="1"/>
</dbReference>
<dbReference type="STRING" id="684552.SAMN04489719_1058"/>
<dbReference type="CDD" id="cd05339">
    <property type="entry name" value="17beta-HSDXI-like_SDR_c"/>
    <property type="match status" value="1"/>
</dbReference>
<dbReference type="EMBL" id="LT629734">
    <property type="protein sequence ID" value="SDR89166.1"/>
    <property type="molecule type" value="Genomic_DNA"/>
</dbReference>
<evidence type="ECO:0000259" key="5">
    <source>
        <dbReference type="SMART" id="SM00822"/>
    </source>
</evidence>
<keyword evidence="7" id="KW-1185">Reference proteome</keyword>
<organism evidence="6 7">
    <name type="scientific">Agrococcus carbonis</name>
    <dbReference type="NCBI Taxonomy" id="684552"/>
    <lineage>
        <taxon>Bacteria</taxon>
        <taxon>Bacillati</taxon>
        <taxon>Actinomycetota</taxon>
        <taxon>Actinomycetes</taxon>
        <taxon>Micrococcales</taxon>
        <taxon>Microbacteriaceae</taxon>
        <taxon>Agrococcus</taxon>
    </lineage>
</organism>
<evidence type="ECO:0000256" key="1">
    <source>
        <dbReference type="ARBA" id="ARBA00006484"/>
    </source>
</evidence>
<sequence>MRSSSERPGVRVARGTTVVITGGGSGIGRLVALGAARKGAHVVIWDRDAAAARAVAGEASAVGGRGSAVVVDLGDADAIELAAAETLMLGPVDVLVNNAGVVSGRPLAELTPAQIELTMRVNAIAPILVTRALLPAMRDAGRGRIVTVASAAGFIGVAGQTDYAASKFAAVGFMESLRAELRKERSPITTLTVAPFYIDTGMFDGVTTKVPALLPILSAATVATQILAAIDSRRPLLALPPLVRLVPAIKALPTAVADRLADALGVNEGMEGFRGRPGGAAHPGAAHPGAAVAPAASDEEVR</sequence>
<feature type="domain" description="Ketoreductase" evidence="5">
    <location>
        <begin position="16"/>
        <end position="206"/>
    </location>
</feature>
<comment type="similarity">
    <text evidence="1 3">Belongs to the short-chain dehydrogenases/reductases (SDR) family.</text>
</comment>
<dbReference type="InterPro" id="IPR036291">
    <property type="entry name" value="NAD(P)-bd_dom_sf"/>
</dbReference>
<dbReference type="PRINTS" id="PR00081">
    <property type="entry name" value="GDHRDH"/>
</dbReference>
<dbReference type="InterPro" id="IPR002347">
    <property type="entry name" value="SDR_fam"/>
</dbReference>
<evidence type="ECO:0000256" key="4">
    <source>
        <dbReference type="SAM" id="MobiDB-lite"/>
    </source>
</evidence>
<proteinExistence type="inferred from homology"/>
<evidence type="ECO:0000256" key="3">
    <source>
        <dbReference type="RuleBase" id="RU000363"/>
    </source>
</evidence>
<dbReference type="InterPro" id="IPR020904">
    <property type="entry name" value="Sc_DH/Rdtase_CS"/>
</dbReference>
<evidence type="ECO:0000313" key="6">
    <source>
        <dbReference type="EMBL" id="SDR89166.1"/>
    </source>
</evidence>
<dbReference type="PANTHER" id="PTHR24322">
    <property type="entry name" value="PKSB"/>
    <property type="match status" value="1"/>
</dbReference>
<dbReference type="SMART" id="SM00822">
    <property type="entry name" value="PKS_KR"/>
    <property type="match status" value="1"/>
</dbReference>
<dbReference type="Proteomes" id="UP000199649">
    <property type="component" value="Chromosome I"/>
</dbReference>
<dbReference type="AlphaFoldDB" id="A0A1H1MR03"/>
<dbReference type="Gene3D" id="3.40.50.720">
    <property type="entry name" value="NAD(P)-binding Rossmann-like Domain"/>
    <property type="match status" value="1"/>
</dbReference>
<evidence type="ECO:0000313" key="7">
    <source>
        <dbReference type="Proteomes" id="UP000199649"/>
    </source>
</evidence>
<dbReference type="PRINTS" id="PR00080">
    <property type="entry name" value="SDRFAMILY"/>
</dbReference>
<feature type="region of interest" description="Disordered" evidence="4">
    <location>
        <begin position="274"/>
        <end position="302"/>
    </location>
</feature>
<dbReference type="SUPFAM" id="SSF51735">
    <property type="entry name" value="NAD(P)-binding Rossmann-fold domains"/>
    <property type="match status" value="1"/>
</dbReference>
<dbReference type="InterPro" id="IPR057326">
    <property type="entry name" value="KR_dom"/>
</dbReference>
<protein>
    <submittedName>
        <fullName evidence="6">All-trans-retinol dehydrogenase (NAD+)</fullName>
    </submittedName>
</protein>
<dbReference type="RefSeq" id="WP_092666039.1">
    <property type="nucleotide sequence ID" value="NZ_LT629734.1"/>
</dbReference>
<accession>A0A1H1MR03</accession>
<dbReference type="GO" id="GO:0016616">
    <property type="term" value="F:oxidoreductase activity, acting on the CH-OH group of donors, NAD or NADP as acceptor"/>
    <property type="evidence" value="ECO:0007669"/>
    <property type="project" value="TreeGrafter"/>
</dbReference>
<gene>
    <name evidence="6" type="ORF">SAMN04489719_1058</name>
</gene>
<reference evidence="7" key="1">
    <citation type="submission" date="2016-10" db="EMBL/GenBank/DDBJ databases">
        <authorList>
            <person name="Varghese N."/>
            <person name="Submissions S."/>
        </authorList>
    </citation>
    <scope>NUCLEOTIDE SEQUENCE [LARGE SCALE GENOMIC DNA]</scope>
    <source>
        <strain evidence="7">DSM 22965</strain>
    </source>
</reference>
<dbReference type="PANTHER" id="PTHR24322:SF736">
    <property type="entry name" value="RETINOL DEHYDROGENASE 10"/>
    <property type="match status" value="1"/>
</dbReference>
<evidence type="ECO:0000256" key="2">
    <source>
        <dbReference type="ARBA" id="ARBA00023002"/>
    </source>
</evidence>
<dbReference type="PROSITE" id="PS00061">
    <property type="entry name" value="ADH_SHORT"/>
    <property type="match status" value="1"/>
</dbReference>
<name>A0A1H1MR03_9MICO</name>